<evidence type="ECO:0000313" key="3">
    <source>
        <dbReference type="Proteomes" id="UP000244223"/>
    </source>
</evidence>
<sequence>MKVGYPLLVCAVCCYTPFVMAADISKKQSEAFIENFYRAIEQRDEKKLFAMLTPEAQIKLRLDKMQQTFSLSRSDFMQQLKATWRFSQHQRFNLKQFILTENAGQQAKVSYELIDQKRLLNEELTYHQQVQVTLQQHDEQLQITHLMIQSNM</sequence>
<keyword evidence="1" id="KW-0732">Signal</keyword>
<organism evidence="2 3">
    <name type="scientific">Agitococcus lubricus</name>
    <dbReference type="NCBI Taxonomy" id="1077255"/>
    <lineage>
        <taxon>Bacteria</taxon>
        <taxon>Pseudomonadati</taxon>
        <taxon>Pseudomonadota</taxon>
        <taxon>Gammaproteobacteria</taxon>
        <taxon>Moraxellales</taxon>
        <taxon>Moraxellaceae</taxon>
        <taxon>Agitococcus</taxon>
    </lineage>
</organism>
<evidence type="ECO:0000313" key="2">
    <source>
        <dbReference type="EMBL" id="PTQ90015.1"/>
    </source>
</evidence>
<dbReference type="AlphaFoldDB" id="A0A2T5J0V0"/>
<evidence type="ECO:0000256" key="1">
    <source>
        <dbReference type="SAM" id="SignalP"/>
    </source>
</evidence>
<feature type="chain" id="PRO_5015741963" description="DUF3887 domain-containing protein" evidence="1">
    <location>
        <begin position="22"/>
        <end position="152"/>
    </location>
</feature>
<dbReference type="Proteomes" id="UP000244223">
    <property type="component" value="Unassembled WGS sequence"/>
</dbReference>
<dbReference type="RefSeq" id="WP_107865020.1">
    <property type="nucleotide sequence ID" value="NZ_QAON01000004.1"/>
</dbReference>
<keyword evidence="3" id="KW-1185">Reference proteome</keyword>
<reference evidence="2 3" key="1">
    <citation type="submission" date="2018-04" db="EMBL/GenBank/DDBJ databases">
        <title>Genomic Encyclopedia of Archaeal and Bacterial Type Strains, Phase II (KMG-II): from individual species to whole genera.</title>
        <authorList>
            <person name="Goeker M."/>
        </authorList>
    </citation>
    <scope>NUCLEOTIDE SEQUENCE [LARGE SCALE GENOMIC DNA]</scope>
    <source>
        <strain evidence="2 3">DSM 5822</strain>
    </source>
</reference>
<name>A0A2T5J0V0_9GAMM</name>
<protein>
    <recommendedName>
        <fullName evidence="4">DUF3887 domain-containing protein</fullName>
    </recommendedName>
</protein>
<gene>
    <name evidence="2" type="ORF">C8N29_10453</name>
</gene>
<dbReference type="EMBL" id="QAON01000004">
    <property type="protein sequence ID" value="PTQ90015.1"/>
    <property type="molecule type" value="Genomic_DNA"/>
</dbReference>
<proteinExistence type="predicted"/>
<comment type="caution">
    <text evidence="2">The sequence shown here is derived from an EMBL/GenBank/DDBJ whole genome shotgun (WGS) entry which is preliminary data.</text>
</comment>
<dbReference type="OrthoDB" id="6717729at2"/>
<evidence type="ECO:0008006" key="4">
    <source>
        <dbReference type="Google" id="ProtNLM"/>
    </source>
</evidence>
<feature type="signal peptide" evidence="1">
    <location>
        <begin position="1"/>
        <end position="21"/>
    </location>
</feature>
<accession>A0A2T5J0V0</accession>